<dbReference type="RefSeq" id="WP_143380186.1">
    <property type="nucleotide sequence ID" value="NZ_CP041637.1"/>
</dbReference>
<dbReference type="AlphaFoldDB" id="A0A516GP26"/>
<keyword evidence="4" id="KW-1185">Reference proteome</keyword>
<dbReference type="Proteomes" id="UP000319209">
    <property type="component" value="Chromosome"/>
</dbReference>
<feature type="domain" description="EF-hand" evidence="2">
    <location>
        <begin position="62"/>
        <end position="97"/>
    </location>
</feature>
<protein>
    <submittedName>
        <fullName evidence="3">EF-hand domain-containing protein</fullName>
    </submittedName>
</protein>
<dbReference type="CDD" id="cd00051">
    <property type="entry name" value="EFh"/>
    <property type="match status" value="1"/>
</dbReference>
<dbReference type="EMBL" id="CP041637">
    <property type="protein sequence ID" value="QDO93282.1"/>
    <property type="molecule type" value="Genomic_DNA"/>
</dbReference>
<dbReference type="GO" id="GO:0005509">
    <property type="term" value="F:calcium ion binding"/>
    <property type="evidence" value="ECO:0007669"/>
    <property type="project" value="InterPro"/>
</dbReference>
<dbReference type="InterPro" id="IPR002048">
    <property type="entry name" value="EF_hand_dom"/>
</dbReference>
<dbReference type="OrthoDB" id="1448179at2"/>
<dbReference type="SMART" id="SM00054">
    <property type="entry name" value="EFh"/>
    <property type="match status" value="2"/>
</dbReference>
<evidence type="ECO:0000259" key="2">
    <source>
        <dbReference type="PROSITE" id="PS50222"/>
    </source>
</evidence>
<keyword evidence="1" id="KW-0732">Signal</keyword>
<dbReference type="Pfam" id="PF13499">
    <property type="entry name" value="EF-hand_7"/>
    <property type="match status" value="1"/>
</dbReference>
<gene>
    <name evidence="3" type="ORF">FNB79_04600</name>
</gene>
<dbReference type="SUPFAM" id="SSF47473">
    <property type="entry name" value="EF-hand"/>
    <property type="match status" value="1"/>
</dbReference>
<feature type="chain" id="PRO_5021970923" evidence="1">
    <location>
        <begin position="25"/>
        <end position="100"/>
    </location>
</feature>
<evidence type="ECO:0000313" key="4">
    <source>
        <dbReference type="Proteomes" id="UP000319209"/>
    </source>
</evidence>
<reference evidence="3 4" key="1">
    <citation type="submission" date="2019-07" db="EMBL/GenBank/DDBJ databases">
        <title>Genome sequencing for Formosa sp. PS13.</title>
        <authorList>
            <person name="Park S.-J."/>
        </authorList>
    </citation>
    <scope>NUCLEOTIDE SEQUENCE [LARGE SCALE GENOMIC DNA]</scope>
    <source>
        <strain evidence="3 4">PS13</strain>
    </source>
</reference>
<dbReference type="InterPro" id="IPR011992">
    <property type="entry name" value="EF-hand-dom_pair"/>
</dbReference>
<feature type="signal peptide" evidence="1">
    <location>
        <begin position="1"/>
        <end position="24"/>
    </location>
</feature>
<name>A0A516GP26_9FLAO</name>
<dbReference type="PROSITE" id="PS50222">
    <property type="entry name" value="EF_HAND_2"/>
    <property type="match status" value="1"/>
</dbReference>
<dbReference type="KEGG" id="fop:FNB79_04600"/>
<sequence length="100" mass="11652">MKLKTITFAATAVALFAFSFTSLAQDKKERPDPEKMLEMMDTDKNETISLDEFKATKRRKEMSTEELEKQFTMMDTDANGELTLEEFKARRKEKKGKKDM</sequence>
<dbReference type="PROSITE" id="PS00018">
    <property type="entry name" value="EF_HAND_1"/>
    <property type="match status" value="1"/>
</dbReference>
<accession>A0A516GP26</accession>
<evidence type="ECO:0000313" key="3">
    <source>
        <dbReference type="EMBL" id="QDO93282.1"/>
    </source>
</evidence>
<dbReference type="InterPro" id="IPR018247">
    <property type="entry name" value="EF_Hand_1_Ca_BS"/>
</dbReference>
<dbReference type="Gene3D" id="1.10.238.10">
    <property type="entry name" value="EF-hand"/>
    <property type="match status" value="1"/>
</dbReference>
<proteinExistence type="predicted"/>
<organism evidence="3 4">
    <name type="scientific">Formosa sediminum</name>
    <dbReference type="NCBI Taxonomy" id="2594004"/>
    <lineage>
        <taxon>Bacteria</taxon>
        <taxon>Pseudomonadati</taxon>
        <taxon>Bacteroidota</taxon>
        <taxon>Flavobacteriia</taxon>
        <taxon>Flavobacteriales</taxon>
        <taxon>Flavobacteriaceae</taxon>
        <taxon>Formosa</taxon>
    </lineage>
</organism>
<evidence type="ECO:0000256" key="1">
    <source>
        <dbReference type="SAM" id="SignalP"/>
    </source>
</evidence>